<evidence type="ECO:0000256" key="5">
    <source>
        <dbReference type="PIRNR" id="PIRNR028977"/>
    </source>
</evidence>
<name>A0A1X2IPR5_9FUNG</name>
<keyword evidence="3 6" id="KW-0175">Coiled coil</keyword>
<feature type="compositionally biased region" description="Basic and acidic residues" evidence="7">
    <location>
        <begin position="170"/>
        <end position="179"/>
    </location>
</feature>
<accession>A0A1X2IPR5</accession>
<evidence type="ECO:0000313" key="10">
    <source>
        <dbReference type="EMBL" id="ORZ20247.1"/>
    </source>
</evidence>
<dbReference type="InterPro" id="IPR016903">
    <property type="entry name" value="Nucleolar_cplx-assoc_3"/>
</dbReference>
<feature type="compositionally biased region" description="Basic residues" evidence="7">
    <location>
        <begin position="488"/>
        <end position="502"/>
    </location>
</feature>
<dbReference type="GO" id="GO:0042254">
    <property type="term" value="P:ribosome biogenesis"/>
    <property type="evidence" value="ECO:0007669"/>
    <property type="project" value="UniProtKB-KW"/>
</dbReference>
<evidence type="ECO:0000259" key="8">
    <source>
        <dbReference type="Pfam" id="PF03914"/>
    </source>
</evidence>
<dbReference type="GO" id="GO:0005730">
    <property type="term" value="C:nucleolus"/>
    <property type="evidence" value="ECO:0007669"/>
    <property type="project" value="UniProtKB-SubCell"/>
</dbReference>
<evidence type="ECO:0000256" key="6">
    <source>
        <dbReference type="SAM" id="Coils"/>
    </source>
</evidence>
<feature type="region of interest" description="Disordered" evidence="7">
    <location>
        <begin position="78"/>
        <end position="189"/>
    </location>
</feature>
<dbReference type="Pfam" id="PF03914">
    <property type="entry name" value="CBF"/>
    <property type="match status" value="1"/>
</dbReference>
<proteinExistence type="inferred from homology"/>
<feature type="compositionally biased region" description="Acidic residues" evidence="7">
    <location>
        <begin position="220"/>
        <end position="232"/>
    </location>
</feature>
<feature type="compositionally biased region" description="Acidic residues" evidence="7">
    <location>
        <begin position="117"/>
        <end position="127"/>
    </location>
</feature>
<sequence>MPSKKSNVKKTTKPPKPSSSGSKSRRPAVNAKNGTATKKQPKNKEFLAVPEVDEDDIAISDEDMEFFAENEGFQSFLQSMDTKELTRNTKKDKKPKVASLSKAEKLEGIPEPTDLSSSDEEDYDDDLAVAQDTMDSDDNDDDQDLLRDLSDDDEQDQQQRQHPVKKGNKKKDQVKQQHSDDDEMEMDYEIQPRKVAAEWSRKDYVNKLPIKLPGGKLAQQEEEEHSADENDEQVEKVETIAEEEQVDDVTMEEADEQPVLTKKQLILTKKEELANLASLLQEDPESNIGRLRAFRDIYKTDNATVQKLTLLAQLAVYKDIIPGYRIRTLTEKETAVQVTKDVKKLRQYEQALLHNYGLYLKDLNALLSKRNTEIDASMAVVATRCLCELLTTHPHFNFRLEIMVSIVARMSTLQWDEMAELSYKAIVSLLEEDETGRISLDAVKMMTRMIKSKGFAVNEKVIEIFLHLRLMEEMAPISSSSDKDSSNSKKRKAKDKPFMTKKARKAMKETKEVEKEFQEAEAIVSKEEKDKTHTETLKLVFAFYFRILKKQSSSPLLPGVLHGLARFAHLINVDFFNDLLNALRDVMNQLEDTSLSTRGGAGTRKRLLCITTAFELLSGQGEALNYDLKDFYKEIYLILFKATYRTRLEDGWSGETTATDGADSEAELLLRGLEMMFLRKRQIPIDRLAAFVKRFSLVALNMPNKTVSRCLILVQRLLQRNPRLDALIQSEDRAATGIYMPLLEDPELCNPFGTSLYELFLYQNHYDPNIRALAQTIQQQPSTN</sequence>
<feature type="compositionally biased region" description="Basic residues" evidence="7">
    <location>
        <begin position="1"/>
        <end position="13"/>
    </location>
</feature>
<dbReference type="GO" id="GO:0006270">
    <property type="term" value="P:DNA replication initiation"/>
    <property type="evidence" value="ECO:0007669"/>
    <property type="project" value="TreeGrafter"/>
</dbReference>
<dbReference type="OrthoDB" id="10263597at2759"/>
<dbReference type="InterPro" id="IPR011501">
    <property type="entry name" value="Noc3_N"/>
</dbReference>
<evidence type="ECO:0000256" key="3">
    <source>
        <dbReference type="ARBA" id="ARBA00023054"/>
    </source>
</evidence>
<feature type="region of interest" description="Disordered" evidence="7">
    <location>
        <begin position="477"/>
        <end position="502"/>
    </location>
</feature>
<protein>
    <recommendedName>
        <fullName evidence="5">Nucleolar complex-associated protein 3</fullName>
    </recommendedName>
</protein>
<gene>
    <name evidence="10" type="ORF">BCR42DRAFT_481288</name>
</gene>
<evidence type="ECO:0000256" key="4">
    <source>
        <dbReference type="ARBA" id="ARBA00023242"/>
    </source>
</evidence>
<dbReference type="AlphaFoldDB" id="A0A1X2IPR5"/>
<evidence type="ECO:0000256" key="7">
    <source>
        <dbReference type="SAM" id="MobiDB-lite"/>
    </source>
</evidence>
<dbReference type="GO" id="GO:0003682">
    <property type="term" value="F:chromatin binding"/>
    <property type="evidence" value="ECO:0007669"/>
    <property type="project" value="TreeGrafter"/>
</dbReference>
<feature type="region of interest" description="Disordered" evidence="7">
    <location>
        <begin position="1"/>
        <end position="54"/>
    </location>
</feature>
<comment type="subcellular location">
    <subcellularLocation>
        <location evidence="1 5">Nucleus</location>
        <location evidence="1 5">Nucleolus</location>
    </subcellularLocation>
</comment>
<feature type="compositionally biased region" description="Acidic residues" evidence="7">
    <location>
        <begin position="134"/>
        <end position="143"/>
    </location>
</feature>
<dbReference type="PIRSF" id="PIRSF028977">
    <property type="entry name" value="Nucleolar_complex_p3"/>
    <property type="match status" value="1"/>
</dbReference>
<dbReference type="InterPro" id="IPR005612">
    <property type="entry name" value="CCAAT-binding_factor"/>
</dbReference>
<dbReference type="Pfam" id="PF07540">
    <property type="entry name" value="NOC3p"/>
    <property type="match status" value="1"/>
</dbReference>
<comment type="function">
    <text evidence="5">Required for synthesis of 60S ribosomal subunits and the transport of pre-ribosomes from the nucleoplasm to the cytoplasm.</text>
</comment>
<feature type="region of interest" description="Disordered" evidence="7">
    <location>
        <begin position="215"/>
        <end position="234"/>
    </location>
</feature>
<feature type="domain" description="CCAAT-binding factor" evidence="8">
    <location>
        <begin position="607"/>
        <end position="774"/>
    </location>
</feature>
<feature type="coiled-coil region" evidence="6">
    <location>
        <begin position="503"/>
        <end position="530"/>
    </location>
</feature>
<dbReference type="PANTHER" id="PTHR14428:SF5">
    <property type="entry name" value="NUCLEOLAR COMPLEX PROTEIN 3 HOMOLOG"/>
    <property type="match status" value="1"/>
</dbReference>
<evidence type="ECO:0000256" key="2">
    <source>
        <dbReference type="ARBA" id="ARBA00007797"/>
    </source>
</evidence>
<reference evidence="10 11" key="1">
    <citation type="submission" date="2016-07" db="EMBL/GenBank/DDBJ databases">
        <title>Pervasive Adenine N6-methylation of Active Genes in Fungi.</title>
        <authorList>
            <consortium name="DOE Joint Genome Institute"/>
            <person name="Mondo S.J."/>
            <person name="Dannebaum R.O."/>
            <person name="Kuo R.C."/>
            <person name="Labutti K."/>
            <person name="Haridas S."/>
            <person name="Kuo A."/>
            <person name="Salamov A."/>
            <person name="Ahrendt S.R."/>
            <person name="Lipzen A."/>
            <person name="Sullivan W."/>
            <person name="Andreopoulos W.B."/>
            <person name="Clum A."/>
            <person name="Lindquist E."/>
            <person name="Daum C."/>
            <person name="Ramamoorthy G.K."/>
            <person name="Gryganskyi A."/>
            <person name="Culley D."/>
            <person name="Magnuson J.K."/>
            <person name="James T.Y."/>
            <person name="O'Malley M.A."/>
            <person name="Stajich J.E."/>
            <person name="Spatafora J.W."/>
            <person name="Visel A."/>
            <person name="Grigoriev I.V."/>
        </authorList>
    </citation>
    <scope>NUCLEOTIDE SEQUENCE [LARGE SCALE GENOMIC DNA]</scope>
    <source>
        <strain evidence="10 11">NRRL 1336</strain>
    </source>
</reference>
<comment type="caution">
    <text evidence="10">The sequence shown here is derived from an EMBL/GenBank/DDBJ whole genome shotgun (WGS) entry which is preliminary data.</text>
</comment>
<dbReference type="Proteomes" id="UP000193560">
    <property type="component" value="Unassembled WGS sequence"/>
</dbReference>
<keyword evidence="11" id="KW-1185">Reference proteome</keyword>
<feature type="domain" description="Nucleolar complex-associated protein 3 N-terminal" evidence="9">
    <location>
        <begin position="269"/>
        <end position="359"/>
    </location>
</feature>
<organism evidence="10 11">
    <name type="scientific">Absidia repens</name>
    <dbReference type="NCBI Taxonomy" id="90262"/>
    <lineage>
        <taxon>Eukaryota</taxon>
        <taxon>Fungi</taxon>
        <taxon>Fungi incertae sedis</taxon>
        <taxon>Mucoromycota</taxon>
        <taxon>Mucoromycotina</taxon>
        <taxon>Mucoromycetes</taxon>
        <taxon>Mucorales</taxon>
        <taxon>Cunninghamellaceae</taxon>
        <taxon>Absidia</taxon>
    </lineage>
</organism>
<dbReference type="PANTHER" id="PTHR14428">
    <property type="entry name" value="NUCLEOLAR COMPLEX PROTEIN 3"/>
    <property type="match status" value="1"/>
</dbReference>
<evidence type="ECO:0000256" key="1">
    <source>
        <dbReference type="ARBA" id="ARBA00004604"/>
    </source>
</evidence>
<dbReference type="STRING" id="90262.A0A1X2IPR5"/>
<evidence type="ECO:0000313" key="11">
    <source>
        <dbReference type="Proteomes" id="UP000193560"/>
    </source>
</evidence>
<keyword evidence="4" id="KW-0539">Nucleus</keyword>
<evidence type="ECO:0000259" key="9">
    <source>
        <dbReference type="Pfam" id="PF07540"/>
    </source>
</evidence>
<keyword evidence="5" id="KW-0690">Ribosome biogenesis</keyword>
<dbReference type="EMBL" id="MCGE01000006">
    <property type="protein sequence ID" value="ORZ20247.1"/>
    <property type="molecule type" value="Genomic_DNA"/>
</dbReference>
<comment type="similarity">
    <text evidence="2 5">Belongs to the CBF/MAK21 family.</text>
</comment>